<dbReference type="InterPro" id="IPR044974">
    <property type="entry name" value="Disease_R_plants"/>
</dbReference>
<keyword evidence="2" id="KW-0611">Plant defense</keyword>
<dbReference type="GO" id="GO:0043531">
    <property type="term" value="F:ADP binding"/>
    <property type="evidence" value="ECO:0007669"/>
    <property type="project" value="InterPro"/>
</dbReference>
<evidence type="ECO:0000259" key="3">
    <source>
        <dbReference type="Pfam" id="PF23559"/>
    </source>
</evidence>
<keyword evidence="5" id="KW-1185">Reference proteome</keyword>
<dbReference type="GO" id="GO:0098542">
    <property type="term" value="P:defense response to other organism"/>
    <property type="evidence" value="ECO:0007669"/>
    <property type="project" value="TreeGrafter"/>
</dbReference>
<dbReference type="InterPro" id="IPR058922">
    <property type="entry name" value="WHD_DRP"/>
</dbReference>
<dbReference type="OMA" id="PNDDINW"/>
<evidence type="ECO:0000313" key="4">
    <source>
        <dbReference type="EnsemblPlants" id="AUR62038729-RA:cds"/>
    </source>
</evidence>
<dbReference type="InterPro" id="IPR027417">
    <property type="entry name" value="P-loop_NTPase"/>
</dbReference>
<sequence>MDVGTILSVAETFLAALDCDQVKKICSIAKLDQLRDTVIRIKAVLKDADESKQEKVAFGSHLLDLPEDLVKIGEDIVEECANVPLAIRVVGSLLYGQDKQKWLSIQKMGLAKVKESQNSIMSILKLSYYKLESPLKSCFSYCAIFPKDYVMKKDTLIRLWMAHGYIPLDDHQSLEDLGEEYFSILLRRCFFQDVSEDEDGNIRSCKIHDLMHDLAQQVVGKEICRVESMNGDWKNKGHV</sequence>
<dbReference type="PANTHER" id="PTHR23155">
    <property type="entry name" value="DISEASE RESISTANCE PROTEIN RP"/>
    <property type="match status" value="1"/>
</dbReference>
<evidence type="ECO:0000313" key="5">
    <source>
        <dbReference type="Proteomes" id="UP000596660"/>
    </source>
</evidence>
<evidence type="ECO:0000256" key="1">
    <source>
        <dbReference type="ARBA" id="ARBA00022737"/>
    </source>
</evidence>
<keyword evidence="1" id="KW-0677">Repeat</keyword>
<dbReference type="PANTHER" id="PTHR23155:SF1211">
    <property type="entry name" value="OS09G0313500 PROTEIN"/>
    <property type="match status" value="1"/>
</dbReference>
<dbReference type="InterPro" id="IPR042197">
    <property type="entry name" value="Apaf_helical"/>
</dbReference>
<dbReference type="Gramene" id="AUR62038729-RA">
    <property type="protein sequence ID" value="AUR62038729-RA:cds"/>
    <property type="gene ID" value="AUR62038729"/>
</dbReference>
<protein>
    <recommendedName>
        <fullName evidence="3">Disease resistance protein winged helix domain-containing protein</fullName>
    </recommendedName>
</protein>
<dbReference type="EnsemblPlants" id="AUR62038729-RA">
    <property type="protein sequence ID" value="AUR62038729-RA:cds"/>
    <property type="gene ID" value="AUR62038729"/>
</dbReference>
<dbReference type="AlphaFoldDB" id="A0A803N195"/>
<dbReference type="Proteomes" id="UP000596660">
    <property type="component" value="Unplaced"/>
</dbReference>
<accession>A0A803N195</accession>
<reference evidence="4" key="2">
    <citation type="submission" date="2021-03" db="UniProtKB">
        <authorList>
            <consortium name="EnsemblPlants"/>
        </authorList>
    </citation>
    <scope>IDENTIFICATION</scope>
</reference>
<dbReference type="FunFam" id="1.10.10.10:FF:000322">
    <property type="entry name" value="Probable disease resistance protein At1g63360"/>
    <property type="match status" value="1"/>
</dbReference>
<dbReference type="InterPro" id="IPR036388">
    <property type="entry name" value="WH-like_DNA-bd_sf"/>
</dbReference>
<dbReference type="Gene3D" id="1.10.10.10">
    <property type="entry name" value="Winged helix-like DNA-binding domain superfamily/Winged helix DNA-binding domain"/>
    <property type="match status" value="1"/>
</dbReference>
<organism evidence="4 5">
    <name type="scientific">Chenopodium quinoa</name>
    <name type="common">Quinoa</name>
    <dbReference type="NCBI Taxonomy" id="63459"/>
    <lineage>
        <taxon>Eukaryota</taxon>
        <taxon>Viridiplantae</taxon>
        <taxon>Streptophyta</taxon>
        <taxon>Embryophyta</taxon>
        <taxon>Tracheophyta</taxon>
        <taxon>Spermatophyta</taxon>
        <taxon>Magnoliopsida</taxon>
        <taxon>eudicotyledons</taxon>
        <taxon>Gunneridae</taxon>
        <taxon>Pentapetalae</taxon>
        <taxon>Caryophyllales</taxon>
        <taxon>Chenopodiaceae</taxon>
        <taxon>Chenopodioideae</taxon>
        <taxon>Atripliceae</taxon>
        <taxon>Chenopodium</taxon>
    </lineage>
</organism>
<evidence type="ECO:0000256" key="2">
    <source>
        <dbReference type="ARBA" id="ARBA00022821"/>
    </source>
</evidence>
<reference evidence="4" key="1">
    <citation type="journal article" date="2017" name="Nature">
        <title>The genome of Chenopodium quinoa.</title>
        <authorList>
            <person name="Jarvis D.E."/>
            <person name="Ho Y.S."/>
            <person name="Lightfoot D.J."/>
            <person name="Schmoeckel S.M."/>
            <person name="Li B."/>
            <person name="Borm T.J.A."/>
            <person name="Ohyanagi H."/>
            <person name="Mineta K."/>
            <person name="Michell C.T."/>
            <person name="Saber N."/>
            <person name="Kharbatia N.M."/>
            <person name="Rupper R.R."/>
            <person name="Sharp A.R."/>
            <person name="Dally N."/>
            <person name="Boughton B.A."/>
            <person name="Woo Y.H."/>
            <person name="Gao G."/>
            <person name="Schijlen E.G.W.M."/>
            <person name="Guo X."/>
            <person name="Momin A.A."/>
            <person name="Negrao S."/>
            <person name="Al-Babili S."/>
            <person name="Gehring C."/>
            <person name="Roessner U."/>
            <person name="Jung C."/>
            <person name="Murphy K."/>
            <person name="Arold S.T."/>
            <person name="Gojobori T."/>
            <person name="van der Linden C.G."/>
            <person name="van Loo E.N."/>
            <person name="Jellen E.N."/>
            <person name="Maughan P.J."/>
            <person name="Tester M."/>
        </authorList>
    </citation>
    <scope>NUCLEOTIDE SEQUENCE [LARGE SCALE GENOMIC DNA]</scope>
    <source>
        <strain evidence="4">cv. PI 614886</strain>
    </source>
</reference>
<name>A0A803N195_CHEQI</name>
<dbReference type="Pfam" id="PF23559">
    <property type="entry name" value="WHD_DRP"/>
    <property type="match status" value="1"/>
</dbReference>
<proteinExistence type="predicted"/>
<dbReference type="Gene3D" id="1.10.8.430">
    <property type="entry name" value="Helical domain of apoptotic protease-activating factors"/>
    <property type="match status" value="1"/>
</dbReference>
<feature type="domain" description="Disease resistance protein winged helix" evidence="3">
    <location>
        <begin position="144"/>
        <end position="215"/>
    </location>
</feature>
<dbReference type="SUPFAM" id="SSF52540">
    <property type="entry name" value="P-loop containing nucleoside triphosphate hydrolases"/>
    <property type="match status" value="1"/>
</dbReference>